<comment type="similarity">
    <text evidence="2">Belongs to the methyl-accepting chemotaxis (MCP) protein family.</text>
</comment>
<evidence type="ECO:0000256" key="2">
    <source>
        <dbReference type="ARBA" id="ARBA00029447"/>
    </source>
</evidence>
<dbReference type="InterPro" id="IPR004090">
    <property type="entry name" value="Chemotax_Me-accpt_rcpt"/>
</dbReference>
<sequence length="518" mass="54038">MSAMTSDLDRLRARGIRLLAICGWVSTLCLLLLSLALSLEHEPSALAIAAAVNLLPTIVALQHRHDAAARAVMAVMVAVHPALYLYVLQGHPWQMDMHMYFFVGLAALAILCDWRPIALAAALIAVHHFVLQIVQPAWVFSGDLSSARVPIHAVAVLLECAALAYPTTRLRHLILEQFAARRESEALTAEAQASRERAEALRARADEALAAARAADGRATQERERRESSERAASVARKAELMAFAAEFEGSVSSVAHAVGEAAARLEGSARNLSGLARETGRQASDVATAATQASSSAGAVAASVADLSRSITSIADNVTQQVARGAAAERDSTASDTAVRTLAARATHIGEFADLIQAVAAQTNLLALNATIEAARAGDAGKGFAVVAGEVKALATRTEHAASEITALIGNVHSGAQDAEHALHEVAIAVADLSRASSGIRLSIEEQRRTAGAIEGNAAETAAGANEMARRMGLVANAASSAERLSGQVEESAGALMAQATMLEDVTARFIAHLRAA</sequence>
<protein>
    <submittedName>
        <fullName evidence="7">Methyl-accepting chemotaxis protein</fullName>
    </submittedName>
</protein>
<dbReference type="PANTHER" id="PTHR32089:SF112">
    <property type="entry name" value="LYSOZYME-LIKE PROTEIN-RELATED"/>
    <property type="match status" value="1"/>
</dbReference>
<dbReference type="PROSITE" id="PS50111">
    <property type="entry name" value="CHEMOTAXIS_TRANSDUC_2"/>
    <property type="match status" value="1"/>
</dbReference>
<keyword evidence="4" id="KW-0175">Coiled coil</keyword>
<feature type="transmembrane region" description="Helical" evidence="5">
    <location>
        <begin position="68"/>
        <end position="88"/>
    </location>
</feature>
<dbReference type="GO" id="GO:0006935">
    <property type="term" value="P:chemotaxis"/>
    <property type="evidence" value="ECO:0007669"/>
    <property type="project" value="InterPro"/>
</dbReference>
<gene>
    <name evidence="7" type="ORF">SAMN06295912_10942</name>
</gene>
<feature type="transmembrane region" description="Helical" evidence="5">
    <location>
        <begin position="100"/>
        <end position="127"/>
    </location>
</feature>
<evidence type="ECO:0000256" key="3">
    <source>
        <dbReference type="PROSITE-ProRule" id="PRU00284"/>
    </source>
</evidence>
<organism evidence="7 8">
    <name type="scientific">Edaphosphingomonas laterariae</name>
    <dbReference type="NCBI Taxonomy" id="861865"/>
    <lineage>
        <taxon>Bacteria</taxon>
        <taxon>Pseudomonadati</taxon>
        <taxon>Pseudomonadota</taxon>
        <taxon>Alphaproteobacteria</taxon>
        <taxon>Sphingomonadales</taxon>
        <taxon>Rhizorhabdaceae</taxon>
        <taxon>Edaphosphingomonas</taxon>
    </lineage>
</organism>
<dbReference type="GO" id="GO:0007165">
    <property type="term" value="P:signal transduction"/>
    <property type="evidence" value="ECO:0007669"/>
    <property type="project" value="UniProtKB-KW"/>
</dbReference>
<keyword evidence="1 3" id="KW-0807">Transducer</keyword>
<reference evidence="8" key="1">
    <citation type="submission" date="2017-06" db="EMBL/GenBank/DDBJ databases">
        <authorList>
            <person name="Varghese N."/>
            <person name="Submissions S."/>
        </authorList>
    </citation>
    <scope>NUCLEOTIDE SEQUENCE [LARGE SCALE GENOMIC DNA]</scope>
    <source>
        <strain evidence="8">LNB2</strain>
    </source>
</reference>
<evidence type="ECO:0000313" key="8">
    <source>
        <dbReference type="Proteomes" id="UP000198281"/>
    </source>
</evidence>
<evidence type="ECO:0000313" key="7">
    <source>
        <dbReference type="EMBL" id="SNS56230.1"/>
    </source>
</evidence>
<evidence type="ECO:0000259" key="6">
    <source>
        <dbReference type="PROSITE" id="PS50111"/>
    </source>
</evidence>
<dbReference type="InterPro" id="IPR004089">
    <property type="entry name" value="MCPsignal_dom"/>
</dbReference>
<dbReference type="PANTHER" id="PTHR32089">
    <property type="entry name" value="METHYL-ACCEPTING CHEMOTAXIS PROTEIN MCPB"/>
    <property type="match status" value="1"/>
</dbReference>
<feature type="domain" description="Methyl-accepting transducer" evidence="6">
    <location>
        <begin position="262"/>
        <end position="484"/>
    </location>
</feature>
<dbReference type="GO" id="GO:0016020">
    <property type="term" value="C:membrane"/>
    <property type="evidence" value="ECO:0007669"/>
    <property type="project" value="InterPro"/>
</dbReference>
<keyword evidence="5" id="KW-1133">Transmembrane helix</keyword>
<evidence type="ECO:0000256" key="5">
    <source>
        <dbReference type="SAM" id="Phobius"/>
    </source>
</evidence>
<proteinExistence type="inferred from homology"/>
<dbReference type="AlphaFoldDB" id="A0A239FGS6"/>
<dbReference type="Proteomes" id="UP000198281">
    <property type="component" value="Unassembled WGS sequence"/>
</dbReference>
<dbReference type="EMBL" id="FZOS01000009">
    <property type="protein sequence ID" value="SNS56230.1"/>
    <property type="molecule type" value="Genomic_DNA"/>
</dbReference>
<dbReference type="SMART" id="SM00283">
    <property type="entry name" value="MA"/>
    <property type="match status" value="1"/>
</dbReference>
<feature type="coiled-coil region" evidence="4">
    <location>
        <begin position="184"/>
        <end position="215"/>
    </location>
</feature>
<name>A0A239FGS6_9SPHN</name>
<dbReference type="GO" id="GO:0004888">
    <property type="term" value="F:transmembrane signaling receptor activity"/>
    <property type="evidence" value="ECO:0007669"/>
    <property type="project" value="InterPro"/>
</dbReference>
<dbReference type="RefSeq" id="WP_089219495.1">
    <property type="nucleotide sequence ID" value="NZ_FZOS01000009.1"/>
</dbReference>
<dbReference type="SUPFAM" id="SSF58104">
    <property type="entry name" value="Methyl-accepting chemotaxis protein (MCP) signaling domain"/>
    <property type="match status" value="1"/>
</dbReference>
<dbReference type="PRINTS" id="PR00260">
    <property type="entry name" value="CHEMTRNSDUCR"/>
</dbReference>
<dbReference type="Pfam" id="PF00015">
    <property type="entry name" value="MCPsignal"/>
    <property type="match status" value="1"/>
</dbReference>
<keyword evidence="5" id="KW-0812">Transmembrane</keyword>
<keyword evidence="5" id="KW-0472">Membrane</keyword>
<accession>A0A239FGS6</accession>
<keyword evidence="8" id="KW-1185">Reference proteome</keyword>
<evidence type="ECO:0000256" key="4">
    <source>
        <dbReference type="SAM" id="Coils"/>
    </source>
</evidence>
<dbReference type="OrthoDB" id="354287at2"/>
<evidence type="ECO:0000256" key="1">
    <source>
        <dbReference type="ARBA" id="ARBA00023224"/>
    </source>
</evidence>
<dbReference type="Gene3D" id="1.10.287.950">
    <property type="entry name" value="Methyl-accepting chemotaxis protein"/>
    <property type="match status" value="1"/>
</dbReference>